<dbReference type="Gene3D" id="3.30.110.170">
    <property type="entry name" value="Protein of unknown function (DUF541), domain 1"/>
    <property type="match status" value="1"/>
</dbReference>
<dbReference type="InterPro" id="IPR052022">
    <property type="entry name" value="26kDa_periplasmic_antigen"/>
</dbReference>
<keyword evidence="2" id="KW-1185">Reference proteome</keyword>
<dbReference type="PROSITE" id="PS51257">
    <property type="entry name" value="PROKAR_LIPOPROTEIN"/>
    <property type="match status" value="1"/>
</dbReference>
<accession>A0ABY8FTF8</accession>
<sequence>MNYKSLALAACLPLGLAACGDAPFDPRGVDHDETLLSVSATGESEIRPDEAFFQVGINSWSRSATSASEANAKDIAEVVAALKSAGVAEKDIQTRTVGIQKVDWGPNKGQFQASNVVAVTVRDVEKAGAALTAATEAGANVLSGPDLRISDSEKAANAAYGEAFKAAKSRAEAYAEAAGMEISRVLTIRDGGGAQGNRYLPGAPPPPVRTAYVEAMEQSANDASSAIMPGQTRSRVSVQVDFALKEK</sequence>
<reference evidence="1 2" key="1">
    <citation type="submission" date="2023-03" db="EMBL/GenBank/DDBJ databases">
        <title>Altererythrobacter sp. CAU 1644 isolated from sand.</title>
        <authorList>
            <person name="Kim W."/>
        </authorList>
    </citation>
    <scope>NUCLEOTIDE SEQUENCE [LARGE SCALE GENOMIC DNA]</scope>
    <source>
        <strain evidence="1 2">CAU 1644</strain>
    </source>
</reference>
<dbReference type="EMBL" id="CP121106">
    <property type="protein sequence ID" value="WFL78298.1"/>
    <property type="molecule type" value="Genomic_DNA"/>
</dbReference>
<dbReference type="Pfam" id="PF04402">
    <property type="entry name" value="SIMPL"/>
    <property type="match status" value="1"/>
</dbReference>
<dbReference type="PANTHER" id="PTHR34387">
    <property type="entry name" value="SLR1258 PROTEIN"/>
    <property type="match status" value="1"/>
</dbReference>
<gene>
    <name evidence="1" type="ORF">P7228_04330</name>
</gene>
<evidence type="ECO:0000313" key="2">
    <source>
        <dbReference type="Proteomes" id="UP001215827"/>
    </source>
</evidence>
<dbReference type="Proteomes" id="UP001215827">
    <property type="component" value="Chromosome"/>
</dbReference>
<dbReference type="InterPro" id="IPR007497">
    <property type="entry name" value="SIMPL/DUF541"/>
</dbReference>
<evidence type="ECO:0000313" key="1">
    <source>
        <dbReference type="EMBL" id="WFL78298.1"/>
    </source>
</evidence>
<dbReference type="Gene3D" id="3.30.70.2970">
    <property type="entry name" value="Protein of unknown function (DUF541), domain 2"/>
    <property type="match status" value="1"/>
</dbReference>
<dbReference type="PANTHER" id="PTHR34387:SF1">
    <property type="entry name" value="PERIPLASMIC IMMUNOGENIC PROTEIN"/>
    <property type="match status" value="1"/>
</dbReference>
<proteinExistence type="predicted"/>
<protein>
    <submittedName>
        <fullName evidence="1">SIMPL domain-containing protein</fullName>
    </submittedName>
</protein>
<dbReference type="RefSeq" id="WP_278016988.1">
    <property type="nucleotide sequence ID" value="NZ_CP121106.1"/>
</dbReference>
<name>A0ABY8FTF8_9SPHN</name>
<organism evidence="1 2">
    <name type="scientific">Altererythrobacter arenosus</name>
    <dbReference type="NCBI Taxonomy" id="3032592"/>
    <lineage>
        <taxon>Bacteria</taxon>
        <taxon>Pseudomonadati</taxon>
        <taxon>Pseudomonadota</taxon>
        <taxon>Alphaproteobacteria</taxon>
        <taxon>Sphingomonadales</taxon>
        <taxon>Erythrobacteraceae</taxon>
        <taxon>Altererythrobacter</taxon>
    </lineage>
</organism>